<dbReference type="Pfam" id="PF01057">
    <property type="entry name" value="Parvo_NS1"/>
    <property type="match status" value="1"/>
</dbReference>
<dbReference type="EMBL" id="JAIWYP010000004">
    <property type="protein sequence ID" value="KAH3837678.1"/>
    <property type="molecule type" value="Genomic_DNA"/>
</dbReference>
<protein>
    <recommendedName>
        <fullName evidence="2">Parvovirus non-structural protein 1 helicase domain-containing protein</fullName>
    </recommendedName>
</protein>
<gene>
    <name evidence="3" type="ORF">DPMN_111079</name>
</gene>
<evidence type="ECO:0000256" key="1">
    <source>
        <dbReference type="SAM" id="MobiDB-lite"/>
    </source>
</evidence>
<accession>A0A9D4KDS3</accession>
<feature type="domain" description="Parvovirus non-structural protein 1 helicase" evidence="2">
    <location>
        <begin position="418"/>
        <end position="562"/>
    </location>
</feature>
<feature type="compositionally biased region" description="Basic and acidic residues" evidence="1">
    <location>
        <begin position="697"/>
        <end position="707"/>
    </location>
</feature>
<reference evidence="3" key="1">
    <citation type="journal article" date="2019" name="bioRxiv">
        <title>The Genome of the Zebra Mussel, Dreissena polymorpha: A Resource for Invasive Species Research.</title>
        <authorList>
            <person name="McCartney M.A."/>
            <person name="Auch B."/>
            <person name="Kono T."/>
            <person name="Mallez S."/>
            <person name="Zhang Y."/>
            <person name="Obille A."/>
            <person name="Becker A."/>
            <person name="Abrahante J.E."/>
            <person name="Garbe J."/>
            <person name="Badalamenti J.P."/>
            <person name="Herman A."/>
            <person name="Mangelson H."/>
            <person name="Liachko I."/>
            <person name="Sullivan S."/>
            <person name="Sone E.D."/>
            <person name="Koren S."/>
            <person name="Silverstein K.A.T."/>
            <person name="Beckman K.B."/>
            <person name="Gohl D.M."/>
        </authorList>
    </citation>
    <scope>NUCLEOTIDE SEQUENCE</scope>
    <source>
        <strain evidence="3">Duluth1</strain>
        <tissue evidence="3">Whole animal</tissue>
    </source>
</reference>
<dbReference type="InterPro" id="IPR027417">
    <property type="entry name" value="P-loop_NTPase"/>
</dbReference>
<dbReference type="InterPro" id="IPR001257">
    <property type="entry name" value="Parvovirus_NS1_helicase"/>
</dbReference>
<feature type="region of interest" description="Disordered" evidence="1">
    <location>
        <begin position="731"/>
        <end position="763"/>
    </location>
</feature>
<dbReference type="Proteomes" id="UP000828390">
    <property type="component" value="Unassembled WGS sequence"/>
</dbReference>
<dbReference type="AlphaFoldDB" id="A0A9D4KDS3"/>
<dbReference type="Gene3D" id="3.40.50.300">
    <property type="entry name" value="P-loop containing nucleotide triphosphate hydrolases"/>
    <property type="match status" value="1"/>
</dbReference>
<keyword evidence="4" id="KW-1185">Reference proteome</keyword>
<sequence>MSRGDHETNYEERFISKYNEERMFSIIISGDQVKKFFNPSTISPKIVKVNDRNQEVRNRQNVLCTEYVMTKHLERVSKDGNKYRMLQFPVTNWATPIAVYQQLSRNDTETVNTLKRFLNFNTCALFMHDGTSDDACRINGFHVHVLVQNDNDDHICRNNKWRLVKQKLQKVAKVKTAKIVKHKEFYMHMLTAPRVFMGVNNIEMKNRLLAVYLRDSEIPLMKSSLPDIEMAAQMTLGQEDELMSDPDDKDGEEGCASAFYHLLGMTMGKRKRDTKPKREAPIRNLYYMDPADYRATPQPSSSVVSLNDIMRGGSEVARKKPSKSSQNIDTAKQLMTKYNRLTSDDLFVAICRGRDEDDIFKIEQLRALPYSCKVFQSAADDLHLLARVTEKDYVDVIISMNIENKDLYLSYKDTVTALNRWFKDQRVNKYNFIKAVYKVMSKPSAKKNCIYLQGESNAGKTWLFRSLLPDMSLVGQTSESVEFKWMNLINKFVGLVSELTITTIDLANKCKEILGGEPSQVNVKNKPSVLLPRTPILLSSNALVWDHFPNEANPLRNRMFMFPGLKELKWLQEYTKYPSPEYWQGIFAKIRQYEKTTGMSIEDTVDTDLEQSLDITIAKAFDLADTIIDRQSEEESIFQCGQRIPSESDNEYGDVMTGLSMEDLEELRDIAFHQQAQPIPSVASLMGDISSAEDTDDSGKTRKDANKGDTTVGIFIGKKNIANIHTESIVIHSSSSSSEAGTPPKAPKKKRKSVITSFFPKDK</sequence>
<organism evidence="3 4">
    <name type="scientific">Dreissena polymorpha</name>
    <name type="common">Zebra mussel</name>
    <name type="synonym">Mytilus polymorpha</name>
    <dbReference type="NCBI Taxonomy" id="45954"/>
    <lineage>
        <taxon>Eukaryota</taxon>
        <taxon>Metazoa</taxon>
        <taxon>Spiralia</taxon>
        <taxon>Lophotrochozoa</taxon>
        <taxon>Mollusca</taxon>
        <taxon>Bivalvia</taxon>
        <taxon>Autobranchia</taxon>
        <taxon>Heteroconchia</taxon>
        <taxon>Euheterodonta</taxon>
        <taxon>Imparidentia</taxon>
        <taxon>Neoheterodontei</taxon>
        <taxon>Myida</taxon>
        <taxon>Dreissenoidea</taxon>
        <taxon>Dreissenidae</taxon>
        <taxon>Dreissena</taxon>
    </lineage>
</organism>
<evidence type="ECO:0000313" key="3">
    <source>
        <dbReference type="EMBL" id="KAH3837678.1"/>
    </source>
</evidence>
<comment type="caution">
    <text evidence="3">The sequence shown here is derived from an EMBL/GenBank/DDBJ whole genome shotgun (WGS) entry which is preliminary data.</text>
</comment>
<feature type="region of interest" description="Disordered" evidence="1">
    <location>
        <begin position="689"/>
        <end position="708"/>
    </location>
</feature>
<dbReference type="SUPFAM" id="SSF52540">
    <property type="entry name" value="P-loop containing nucleoside triphosphate hydrolases"/>
    <property type="match status" value="1"/>
</dbReference>
<reference evidence="3" key="2">
    <citation type="submission" date="2020-11" db="EMBL/GenBank/DDBJ databases">
        <authorList>
            <person name="McCartney M.A."/>
            <person name="Auch B."/>
            <person name="Kono T."/>
            <person name="Mallez S."/>
            <person name="Becker A."/>
            <person name="Gohl D.M."/>
            <person name="Silverstein K.A.T."/>
            <person name="Koren S."/>
            <person name="Bechman K.B."/>
            <person name="Herman A."/>
            <person name="Abrahante J.E."/>
            <person name="Garbe J."/>
        </authorList>
    </citation>
    <scope>NUCLEOTIDE SEQUENCE</scope>
    <source>
        <strain evidence="3">Duluth1</strain>
        <tissue evidence="3">Whole animal</tissue>
    </source>
</reference>
<dbReference type="GO" id="GO:0019079">
    <property type="term" value="P:viral genome replication"/>
    <property type="evidence" value="ECO:0007669"/>
    <property type="project" value="InterPro"/>
</dbReference>
<evidence type="ECO:0000313" key="4">
    <source>
        <dbReference type="Proteomes" id="UP000828390"/>
    </source>
</evidence>
<name>A0A9D4KDS3_DREPO</name>
<proteinExistence type="predicted"/>
<evidence type="ECO:0000259" key="2">
    <source>
        <dbReference type="Pfam" id="PF01057"/>
    </source>
</evidence>